<evidence type="ECO:0000256" key="1">
    <source>
        <dbReference type="ARBA" id="ARBA00004945"/>
    </source>
</evidence>
<dbReference type="GO" id="GO:0008782">
    <property type="term" value="F:adenosylhomocysteine nucleosidase activity"/>
    <property type="evidence" value="ECO:0007669"/>
    <property type="project" value="UniProtKB-EC"/>
</dbReference>
<evidence type="ECO:0000256" key="5">
    <source>
        <dbReference type="ARBA" id="ARBA00023167"/>
    </source>
</evidence>
<protein>
    <recommendedName>
        <fullName evidence="2">adenosylhomocysteine nucleosidase</fullName>
        <ecNumber evidence="2">3.2.2.9</ecNumber>
    </recommendedName>
</protein>
<reference evidence="8" key="1">
    <citation type="submission" date="2023-07" db="EMBL/GenBank/DDBJ databases">
        <title>Myceligenerans salitolerans sp. nov., a halotolerant actinomycete isolated from a salt lake in Xinjiang, China.</title>
        <authorList>
            <person name="Guan T."/>
        </authorList>
    </citation>
    <scope>NUCLEOTIDE SEQUENCE [LARGE SCALE GENOMIC DNA]</scope>
    <source>
        <strain evidence="8">XHU 5031</strain>
    </source>
</reference>
<accession>A0ABS3IEV0</accession>
<keyword evidence="4 7" id="KW-0378">Hydrolase</keyword>
<dbReference type="InterPro" id="IPR010049">
    <property type="entry name" value="MTA_SAH_Nsdase"/>
</dbReference>
<dbReference type="InterPro" id="IPR035994">
    <property type="entry name" value="Nucleoside_phosphorylase_sf"/>
</dbReference>
<dbReference type="EC" id="3.2.2.9" evidence="2"/>
<dbReference type="SUPFAM" id="SSF53167">
    <property type="entry name" value="Purine and uridine phosphorylases"/>
    <property type="match status" value="1"/>
</dbReference>
<dbReference type="RefSeq" id="WP_207276806.1">
    <property type="nucleotide sequence ID" value="NZ_JAFMPK010000047.1"/>
</dbReference>
<organism evidence="7 8">
    <name type="scientific">Myceligenerans salitolerans</name>
    <dbReference type="NCBI Taxonomy" id="1230528"/>
    <lineage>
        <taxon>Bacteria</taxon>
        <taxon>Bacillati</taxon>
        <taxon>Actinomycetota</taxon>
        <taxon>Actinomycetes</taxon>
        <taxon>Micrococcales</taxon>
        <taxon>Promicromonosporaceae</taxon>
        <taxon>Myceligenerans</taxon>
    </lineage>
</organism>
<comment type="pathway">
    <text evidence="1">Amino-acid biosynthesis; L-methionine biosynthesis via salvage pathway; S-methyl-5-thio-alpha-D-ribose 1-phosphate from S-methyl-5'-thioadenosine (hydrolase route): step 1/2.</text>
</comment>
<dbReference type="PANTHER" id="PTHR46832:SF1">
    <property type="entry name" value="5'-METHYLTHIOADENOSINE_S-ADENOSYLHOMOCYSTEINE NUCLEOSIDASE"/>
    <property type="match status" value="1"/>
</dbReference>
<evidence type="ECO:0000313" key="8">
    <source>
        <dbReference type="Proteomes" id="UP000664617"/>
    </source>
</evidence>
<dbReference type="PANTHER" id="PTHR46832">
    <property type="entry name" value="5'-METHYLTHIOADENOSINE/S-ADENOSYLHOMOCYSTEINE NUCLEOSIDASE"/>
    <property type="match status" value="1"/>
</dbReference>
<evidence type="ECO:0000313" key="7">
    <source>
        <dbReference type="EMBL" id="MBO0610919.1"/>
    </source>
</evidence>
<dbReference type="EMBL" id="JAFMPK010000047">
    <property type="protein sequence ID" value="MBO0610919.1"/>
    <property type="molecule type" value="Genomic_DNA"/>
</dbReference>
<keyword evidence="5" id="KW-0486">Methionine biosynthesis</keyword>
<gene>
    <name evidence="7" type="primary">mtnN</name>
    <name evidence="7" type="ORF">J0911_17990</name>
</gene>
<dbReference type="Gene3D" id="3.40.50.1580">
    <property type="entry name" value="Nucleoside phosphorylase domain"/>
    <property type="match status" value="1"/>
</dbReference>
<dbReference type="InterPro" id="IPR000845">
    <property type="entry name" value="Nucleoside_phosphorylase_d"/>
</dbReference>
<name>A0ABS3IEV0_9MICO</name>
<evidence type="ECO:0000259" key="6">
    <source>
        <dbReference type="Pfam" id="PF01048"/>
    </source>
</evidence>
<sequence>MTAATQGIAVDAVVIVAMADEAAPFLDLAGVPRGDTPQTATVSDDEDGLSLSDGAPAPGALVVGAAEHQLVTLGGRRVALVRSGIGFVNASDAAVGALLTYGVVPVVSAGSAGGLARSVKVGDVVVGRTCLNTGADATAFGYRLGQVPGMPAVYTADHGLLEAVENAVGHEQNLVAGTIGSSEKFVTAEPAEALRETFDQVLAVDMESAAIAQTCHNHGAPFVSVRAVSDLCAPDGTEFLTHVDDAALRSARVVEAALTRL</sequence>
<dbReference type="NCBIfam" id="TIGR01704">
    <property type="entry name" value="MTA_SAH-Nsdase"/>
    <property type="match status" value="1"/>
</dbReference>
<proteinExistence type="predicted"/>
<keyword evidence="8" id="KW-1185">Reference proteome</keyword>
<dbReference type="GO" id="GO:0008930">
    <property type="term" value="F:methylthioadenosine nucleosidase activity"/>
    <property type="evidence" value="ECO:0007669"/>
    <property type="project" value="UniProtKB-EC"/>
</dbReference>
<evidence type="ECO:0000256" key="2">
    <source>
        <dbReference type="ARBA" id="ARBA00011974"/>
    </source>
</evidence>
<comment type="caution">
    <text evidence="7">The sequence shown here is derived from an EMBL/GenBank/DDBJ whole genome shotgun (WGS) entry which is preliminary data.</text>
</comment>
<keyword evidence="7" id="KW-0326">Glycosidase</keyword>
<dbReference type="Pfam" id="PF01048">
    <property type="entry name" value="PNP_UDP_1"/>
    <property type="match status" value="1"/>
</dbReference>
<dbReference type="Proteomes" id="UP000664617">
    <property type="component" value="Unassembled WGS sequence"/>
</dbReference>
<dbReference type="CDD" id="cd09008">
    <property type="entry name" value="MTAN"/>
    <property type="match status" value="1"/>
</dbReference>
<evidence type="ECO:0000256" key="4">
    <source>
        <dbReference type="ARBA" id="ARBA00022801"/>
    </source>
</evidence>
<keyword evidence="3" id="KW-0028">Amino-acid biosynthesis</keyword>
<feature type="domain" description="Nucleoside phosphorylase" evidence="6">
    <location>
        <begin position="70"/>
        <end position="258"/>
    </location>
</feature>
<evidence type="ECO:0000256" key="3">
    <source>
        <dbReference type="ARBA" id="ARBA00022605"/>
    </source>
</evidence>